<sequence length="197" mass="22297">MCTATSLRTEGEDTIHEEPLQKGDSRVSNGVEFSNEKGVDTVSPYSNAGIFSRLTFSWMWPLIAAATKKPLDLTDVPQLDSHDSVIGAFPKFKNRLESADSEGNGVTSLKLVKALFFSAWKDILWTALFAFMYTMALYVGPYLIDPFVQYLNRQREFKAEGYLLVAAFFVAKLVECLSQRRRLFKLQQVDLGKGLYW</sequence>
<dbReference type="PANTHER" id="PTHR24223:SF181">
    <property type="entry name" value="ABC TRANSPORTER C FAMILY MEMBER 3"/>
    <property type="match status" value="1"/>
</dbReference>
<keyword evidence="1" id="KW-0547">Nucleotide-binding</keyword>
<dbReference type="EMBL" id="JARKNE010000011">
    <property type="protein sequence ID" value="KAK5786565.1"/>
    <property type="molecule type" value="Genomic_DNA"/>
</dbReference>
<feature type="transmembrane region" description="Helical" evidence="4">
    <location>
        <begin position="123"/>
        <end position="141"/>
    </location>
</feature>
<evidence type="ECO:0000313" key="6">
    <source>
        <dbReference type="Proteomes" id="UP001358586"/>
    </source>
</evidence>
<dbReference type="Proteomes" id="UP001358586">
    <property type="component" value="Chromosome 11"/>
</dbReference>
<keyword evidence="4" id="KW-0812">Transmembrane</keyword>
<feature type="compositionally biased region" description="Basic and acidic residues" evidence="3">
    <location>
        <begin position="9"/>
        <end position="25"/>
    </location>
</feature>
<name>A0ABR0N866_GOSAR</name>
<organism evidence="5 6">
    <name type="scientific">Gossypium arboreum</name>
    <name type="common">Tree cotton</name>
    <name type="synonym">Gossypium nanking</name>
    <dbReference type="NCBI Taxonomy" id="29729"/>
    <lineage>
        <taxon>Eukaryota</taxon>
        <taxon>Viridiplantae</taxon>
        <taxon>Streptophyta</taxon>
        <taxon>Embryophyta</taxon>
        <taxon>Tracheophyta</taxon>
        <taxon>Spermatophyta</taxon>
        <taxon>Magnoliopsida</taxon>
        <taxon>eudicotyledons</taxon>
        <taxon>Gunneridae</taxon>
        <taxon>Pentapetalae</taxon>
        <taxon>rosids</taxon>
        <taxon>malvids</taxon>
        <taxon>Malvales</taxon>
        <taxon>Malvaceae</taxon>
        <taxon>Malvoideae</taxon>
        <taxon>Gossypium</taxon>
    </lineage>
</organism>
<evidence type="ECO:0000256" key="2">
    <source>
        <dbReference type="ARBA" id="ARBA00022840"/>
    </source>
</evidence>
<proteinExistence type="predicted"/>
<feature type="region of interest" description="Disordered" evidence="3">
    <location>
        <begin position="1"/>
        <end position="28"/>
    </location>
</feature>
<evidence type="ECO:0000256" key="1">
    <source>
        <dbReference type="ARBA" id="ARBA00022741"/>
    </source>
</evidence>
<evidence type="ECO:0000256" key="3">
    <source>
        <dbReference type="SAM" id="MobiDB-lite"/>
    </source>
</evidence>
<feature type="transmembrane region" description="Helical" evidence="4">
    <location>
        <begin position="161"/>
        <end position="178"/>
    </location>
</feature>
<reference evidence="5 6" key="1">
    <citation type="submission" date="2023-03" db="EMBL/GenBank/DDBJ databases">
        <title>WGS of Gossypium arboreum.</title>
        <authorList>
            <person name="Yu D."/>
        </authorList>
    </citation>
    <scope>NUCLEOTIDE SEQUENCE [LARGE SCALE GENOMIC DNA]</scope>
    <source>
        <tissue evidence="5">Leaf</tissue>
    </source>
</reference>
<protein>
    <submittedName>
        <fullName evidence="5">Uncharacterized protein</fullName>
    </submittedName>
</protein>
<evidence type="ECO:0000256" key="4">
    <source>
        <dbReference type="SAM" id="Phobius"/>
    </source>
</evidence>
<keyword evidence="2" id="KW-0067">ATP-binding</keyword>
<keyword evidence="6" id="KW-1185">Reference proteome</keyword>
<keyword evidence="4" id="KW-1133">Transmembrane helix</keyword>
<evidence type="ECO:0000313" key="5">
    <source>
        <dbReference type="EMBL" id="KAK5786565.1"/>
    </source>
</evidence>
<gene>
    <name evidence="5" type="ORF">PVK06_041202</name>
</gene>
<keyword evidence="4" id="KW-0472">Membrane</keyword>
<comment type="caution">
    <text evidence="5">The sequence shown here is derived from an EMBL/GenBank/DDBJ whole genome shotgun (WGS) entry which is preliminary data.</text>
</comment>
<dbReference type="InterPro" id="IPR050173">
    <property type="entry name" value="ABC_transporter_C-like"/>
</dbReference>
<dbReference type="PANTHER" id="PTHR24223">
    <property type="entry name" value="ATP-BINDING CASSETTE SUB-FAMILY C"/>
    <property type="match status" value="1"/>
</dbReference>
<accession>A0ABR0N866</accession>